<accession>A0A511DJU3</accession>
<feature type="domain" description="Poly-beta-hydroxybutyrate polymerase N-terminal" evidence="1">
    <location>
        <begin position="158"/>
        <end position="220"/>
    </location>
</feature>
<evidence type="ECO:0000313" key="2">
    <source>
        <dbReference type="EMBL" id="GEL24697.1"/>
    </source>
</evidence>
<dbReference type="PANTHER" id="PTHR36837">
    <property type="entry name" value="POLY(3-HYDROXYALKANOATE) POLYMERASE SUBUNIT PHAC"/>
    <property type="match status" value="1"/>
</dbReference>
<comment type="caution">
    <text evidence="2">The sequence shown here is derived from an EMBL/GenBank/DDBJ whole genome shotgun (WGS) entry which is preliminary data.</text>
</comment>
<name>A0A511DJU3_9PSEU</name>
<protein>
    <recommendedName>
        <fullName evidence="1">Poly-beta-hydroxybutyrate polymerase N-terminal domain-containing protein</fullName>
    </recommendedName>
</protein>
<dbReference type="SUPFAM" id="SSF53474">
    <property type="entry name" value="alpha/beta-Hydrolases"/>
    <property type="match status" value="1"/>
</dbReference>
<dbReference type="Pfam" id="PF07167">
    <property type="entry name" value="PhaC_N"/>
    <property type="match status" value="2"/>
</dbReference>
<dbReference type="Proteomes" id="UP000321685">
    <property type="component" value="Unassembled WGS sequence"/>
</dbReference>
<dbReference type="OrthoDB" id="7208816at2"/>
<feature type="domain" description="Poly-beta-hydroxybutyrate polymerase N-terminal" evidence="1">
    <location>
        <begin position="62"/>
        <end position="133"/>
    </location>
</feature>
<proteinExistence type="predicted"/>
<dbReference type="GO" id="GO:0042619">
    <property type="term" value="P:poly-hydroxybutyrate biosynthetic process"/>
    <property type="evidence" value="ECO:0007669"/>
    <property type="project" value="InterPro"/>
</dbReference>
<dbReference type="InterPro" id="IPR029058">
    <property type="entry name" value="AB_hydrolase_fold"/>
</dbReference>
<sequence>MSTESGADRFDPGAPTLAAAGSRLASALMARPVDVARHTVALAGELARIGLGSSALSPDPGDDRFAAPAWSADPLLRRAVQTHLATTGAATAMLDDAGLDPADDALLRTVVESVADVVAPSNNPVLRALAARRFTAAPREPGDVEVPLPTPPAPATRRLAFGDDVAASPGAVVLRTDAFELVHYLPQTREVHELPVLVVPAPGLPGYLADLSPGRSLVEHLVHGGTQVLLVSWHPAAAGADARGQALLDALDAVERISRAGSTVLLGIGDGAVLTAAVLAHLAAVGLQERVAGAVLVGLDPRDAGPGTAVPRDLRQWLADAAGAAPAAAVELPGELLGTPLDSAVVDRDTLVVASSDAGAWAGLAGKGAVEVVDAPAEAFVAPPASWWATLAEWLDTRTGERCEAPAELGGRGMHALAPSPGEYVSAR</sequence>
<evidence type="ECO:0000313" key="3">
    <source>
        <dbReference type="Proteomes" id="UP000321685"/>
    </source>
</evidence>
<dbReference type="AlphaFoldDB" id="A0A511DJU3"/>
<dbReference type="InterPro" id="IPR051321">
    <property type="entry name" value="PHA/PHB_synthase"/>
</dbReference>
<evidence type="ECO:0000259" key="1">
    <source>
        <dbReference type="Pfam" id="PF07167"/>
    </source>
</evidence>
<keyword evidence="3" id="KW-1185">Reference proteome</keyword>
<dbReference type="PANTHER" id="PTHR36837:SF4">
    <property type="entry name" value="BLR0908 PROTEIN"/>
    <property type="match status" value="1"/>
</dbReference>
<organism evidence="2 3">
    <name type="scientific">Pseudonocardia sulfidoxydans NBRC 16205</name>
    <dbReference type="NCBI Taxonomy" id="1223511"/>
    <lineage>
        <taxon>Bacteria</taxon>
        <taxon>Bacillati</taxon>
        <taxon>Actinomycetota</taxon>
        <taxon>Actinomycetes</taxon>
        <taxon>Pseudonocardiales</taxon>
        <taxon>Pseudonocardiaceae</taxon>
        <taxon>Pseudonocardia</taxon>
    </lineage>
</organism>
<dbReference type="RefSeq" id="WP_147109870.1">
    <property type="nucleotide sequence ID" value="NZ_BJVJ01000038.1"/>
</dbReference>
<dbReference type="InterPro" id="IPR010941">
    <property type="entry name" value="PhaC_N"/>
</dbReference>
<gene>
    <name evidence="2" type="ORF">PSU4_36510</name>
</gene>
<dbReference type="EMBL" id="BJVJ01000038">
    <property type="protein sequence ID" value="GEL24697.1"/>
    <property type="molecule type" value="Genomic_DNA"/>
</dbReference>
<reference evidence="2 3" key="1">
    <citation type="submission" date="2019-07" db="EMBL/GenBank/DDBJ databases">
        <title>Whole genome shotgun sequence of Pseudonocardia sulfidoxydans NBRC 16205.</title>
        <authorList>
            <person name="Hosoyama A."/>
            <person name="Uohara A."/>
            <person name="Ohji S."/>
            <person name="Ichikawa N."/>
        </authorList>
    </citation>
    <scope>NUCLEOTIDE SEQUENCE [LARGE SCALE GENOMIC DNA]</scope>
    <source>
        <strain evidence="2 3">NBRC 16205</strain>
    </source>
</reference>